<accession>A0A9X9WYS3</accession>
<name>A0A9X9WYS3_9PROT</name>
<evidence type="ECO:0000313" key="2">
    <source>
        <dbReference type="Proteomes" id="UP001138751"/>
    </source>
</evidence>
<evidence type="ECO:0000313" key="1">
    <source>
        <dbReference type="EMBL" id="MBR0672302.1"/>
    </source>
</evidence>
<sequence>MGRDVLGWRKLLGVMGPSTNTVVQPDFDMMRPAGVTNHYSRIYTPNADAVSNETFRAGAELIGANTLDAVRSVMTCGPDYLVMGMSAVTFFDGAKGADRFIRQVKEVSGLDISVGSHACTAALNAYGGVKRLAVLSPYWPAMNTEVARYFGDMGFKVVRDIALQCRSWTGIAQVAPKQCVDALRRLDGDDVDAIVQVGTNLSMVRLAAMAELWLGKPVIAINTATYWHALRANGIMDKVEGCGRLLEEF</sequence>
<comment type="caution">
    <text evidence="1">The sequence shown here is derived from an EMBL/GenBank/DDBJ whole genome shotgun (WGS) entry which is preliminary data.</text>
</comment>
<organism evidence="1 2">
    <name type="scientific">Neoroseomonas soli</name>
    <dbReference type="NCBI Taxonomy" id="1081025"/>
    <lineage>
        <taxon>Bacteria</taxon>
        <taxon>Pseudomonadati</taxon>
        <taxon>Pseudomonadota</taxon>
        <taxon>Alphaproteobacteria</taxon>
        <taxon>Acetobacterales</taxon>
        <taxon>Acetobacteraceae</taxon>
        <taxon>Neoroseomonas</taxon>
    </lineage>
</organism>
<dbReference type="PANTHER" id="PTHR40267:SF1">
    <property type="entry name" value="BLR3294 PROTEIN"/>
    <property type="match status" value="1"/>
</dbReference>
<dbReference type="PANTHER" id="PTHR40267">
    <property type="entry name" value="BLR3294 PROTEIN"/>
    <property type="match status" value="1"/>
</dbReference>
<reference evidence="1" key="2">
    <citation type="journal article" date="2021" name="Syst. Appl. Microbiol.">
        <title>Roseomonas hellenica sp. nov., isolated from roots of wild-growing Alkanna tinctoria.</title>
        <authorList>
            <person name="Rat A."/>
            <person name="Naranjo H.D."/>
            <person name="Lebbe L."/>
            <person name="Cnockaert M."/>
            <person name="Krigas N."/>
            <person name="Grigoriadou K."/>
            <person name="Maloupa E."/>
            <person name="Willems A."/>
        </authorList>
    </citation>
    <scope>NUCLEOTIDE SEQUENCE</scope>
    <source>
        <strain evidence="1">LMG 31231</strain>
    </source>
</reference>
<dbReference type="PIRSF" id="PIRSF015736">
    <property type="entry name" value="MI"/>
    <property type="match status" value="1"/>
</dbReference>
<keyword evidence="2" id="KW-1185">Reference proteome</keyword>
<dbReference type="InterPro" id="IPR026286">
    <property type="entry name" value="MaiA/AMDase"/>
</dbReference>
<dbReference type="Pfam" id="PF17645">
    <property type="entry name" value="Amdase"/>
    <property type="match status" value="1"/>
</dbReference>
<dbReference type="Gene3D" id="3.40.50.12500">
    <property type="match status" value="1"/>
</dbReference>
<protein>
    <submittedName>
        <fullName evidence="1">Arylmalonate decarboxylase</fullName>
    </submittedName>
</protein>
<dbReference type="Proteomes" id="UP001138751">
    <property type="component" value="Unassembled WGS sequence"/>
</dbReference>
<dbReference type="EMBL" id="JAAEDM010000037">
    <property type="protein sequence ID" value="MBR0672302.1"/>
    <property type="molecule type" value="Genomic_DNA"/>
</dbReference>
<proteinExistence type="predicted"/>
<dbReference type="InterPro" id="IPR053714">
    <property type="entry name" value="Iso_Racemase_Enz_sf"/>
</dbReference>
<dbReference type="AlphaFoldDB" id="A0A9X9WYS3"/>
<reference evidence="1" key="1">
    <citation type="submission" date="2020-01" db="EMBL/GenBank/DDBJ databases">
        <authorList>
            <person name="Rat A."/>
        </authorList>
    </citation>
    <scope>NUCLEOTIDE SEQUENCE</scope>
    <source>
        <strain evidence="1">LMG 31231</strain>
    </source>
</reference>
<gene>
    <name evidence="1" type="ORF">GXW76_14055</name>
</gene>